<keyword evidence="2" id="KW-0472">Membrane</keyword>
<proteinExistence type="predicted"/>
<feature type="compositionally biased region" description="Gly residues" evidence="1">
    <location>
        <begin position="1"/>
        <end position="13"/>
    </location>
</feature>
<keyword evidence="4" id="KW-1185">Reference proteome</keyword>
<evidence type="ECO:0000313" key="4">
    <source>
        <dbReference type="Proteomes" id="UP001190700"/>
    </source>
</evidence>
<feature type="transmembrane region" description="Helical" evidence="2">
    <location>
        <begin position="75"/>
        <end position="94"/>
    </location>
</feature>
<feature type="region of interest" description="Disordered" evidence="1">
    <location>
        <begin position="1"/>
        <end position="37"/>
    </location>
</feature>
<dbReference type="AlphaFoldDB" id="A0AAE0FQB3"/>
<reference evidence="3 4" key="1">
    <citation type="journal article" date="2015" name="Genome Biol. Evol.">
        <title>Comparative Genomics of a Bacterivorous Green Alga Reveals Evolutionary Causalities and Consequences of Phago-Mixotrophic Mode of Nutrition.</title>
        <authorList>
            <person name="Burns J.A."/>
            <person name="Paasch A."/>
            <person name="Narechania A."/>
            <person name="Kim E."/>
        </authorList>
    </citation>
    <scope>NUCLEOTIDE SEQUENCE [LARGE SCALE GENOMIC DNA]</scope>
    <source>
        <strain evidence="3 4">PLY_AMNH</strain>
    </source>
</reference>
<feature type="compositionally biased region" description="Basic and acidic residues" evidence="1">
    <location>
        <begin position="20"/>
        <end position="37"/>
    </location>
</feature>
<keyword evidence="2" id="KW-0812">Transmembrane</keyword>
<dbReference type="Proteomes" id="UP001190700">
    <property type="component" value="Unassembled WGS sequence"/>
</dbReference>
<protein>
    <submittedName>
        <fullName evidence="3">Uncharacterized protein</fullName>
    </submittedName>
</protein>
<gene>
    <name evidence="3" type="ORF">CYMTET_27471</name>
</gene>
<name>A0AAE0FQB3_9CHLO</name>
<organism evidence="3 4">
    <name type="scientific">Cymbomonas tetramitiformis</name>
    <dbReference type="NCBI Taxonomy" id="36881"/>
    <lineage>
        <taxon>Eukaryota</taxon>
        <taxon>Viridiplantae</taxon>
        <taxon>Chlorophyta</taxon>
        <taxon>Pyramimonadophyceae</taxon>
        <taxon>Pyramimonadales</taxon>
        <taxon>Pyramimonadaceae</taxon>
        <taxon>Cymbomonas</taxon>
    </lineage>
</organism>
<evidence type="ECO:0000256" key="1">
    <source>
        <dbReference type="SAM" id="MobiDB-lite"/>
    </source>
</evidence>
<dbReference type="EMBL" id="LGRX02015092">
    <property type="protein sequence ID" value="KAK3263738.1"/>
    <property type="molecule type" value="Genomic_DNA"/>
</dbReference>
<evidence type="ECO:0000313" key="3">
    <source>
        <dbReference type="EMBL" id="KAK3263738.1"/>
    </source>
</evidence>
<keyword evidence="2" id="KW-1133">Transmembrane helix</keyword>
<sequence length="97" mass="10120">MGGGGTRKAGGGEAWPEIEAADRMAEPEEGRSAERREGVWDRLESNLEGNMGGDVTGYLVRQGVPTIMSAGGYRFGAVFVSTSGIGLVVMTAVVDLD</sequence>
<comment type="caution">
    <text evidence="3">The sequence shown here is derived from an EMBL/GenBank/DDBJ whole genome shotgun (WGS) entry which is preliminary data.</text>
</comment>
<accession>A0AAE0FQB3</accession>
<evidence type="ECO:0000256" key="2">
    <source>
        <dbReference type="SAM" id="Phobius"/>
    </source>
</evidence>